<dbReference type="PROSITE" id="PS51904">
    <property type="entry name" value="GLYCOSYL_HYDROL_F25_2"/>
    <property type="match status" value="1"/>
</dbReference>
<dbReference type="AlphaFoldDB" id="A0A8J6J0X9"/>
<evidence type="ECO:0000313" key="5">
    <source>
        <dbReference type="EMBL" id="MBC5723331.1"/>
    </source>
</evidence>
<dbReference type="GO" id="GO:0009253">
    <property type="term" value="P:peptidoglycan catabolic process"/>
    <property type="evidence" value="ECO:0007669"/>
    <property type="project" value="InterPro"/>
</dbReference>
<dbReference type="PANTHER" id="PTHR34135:SF2">
    <property type="entry name" value="LYSOZYME"/>
    <property type="match status" value="1"/>
</dbReference>
<feature type="signal peptide" evidence="3">
    <location>
        <begin position="1"/>
        <end position="26"/>
    </location>
</feature>
<evidence type="ECO:0000256" key="1">
    <source>
        <dbReference type="ARBA" id="ARBA00010646"/>
    </source>
</evidence>
<dbReference type="SUPFAM" id="SSF51445">
    <property type="entry name" value="(Trans)glycosidases"/>
    <property type="match status" value="1"/>
</dbReference>
<evidence type="ECO:0000259" key="4">
    <source>
        <dbReference type="PROSITE" id="PS51272"/>
    </source>
</evidence>
<dbReference type="RefSeq" id="WP_147571117.1">
    <property type="nucleotide sequence ID" value="NZ_JACOPO010000007.1"/>
</dbReference>
<protein>
    <submittedName>
        <fullName evidence="5">S-layer homology domain-containing protein</fullName>
    </submittedName>
</protein>
<dbReference type="InterPro" id="IPR017853">
    <property type="entry name" value="GH"/>
</dbReference>
<dbReference type="Pfam" id="PF01183">
    <property type="entry name" value="Glyco_hydro_25"/>
    <property type="match status" value="1"/>
</dbReference>
<feature type="domain" description="SLH" evidence="4">
    <location>
        <begin position="109"/>
        <end position="172"/>
    </location>
</feature>
<gene>
    <name evidence="5" type="ORF">H8S11_10980</name>
</gene>
<keyword evidence="3" id="KW-0732">Signal</keyword>
<feature type="domain" description="SLH" evidence="4">
    <location>
        <begin position="173"/>
        <end position="233"/>
    </location>
</feature>
<dbReference type="PROSITE" id="PS51272">
    <property type="entry name" value="SLH"/>
    <property type="match status" value="3"/>
</dbReference>
<keyword evidence="6" id="KW-1185">Reference proteome</keyword>
<accession>A0A8J6J0X9</accession>
<proteinExistence type="inferred from homology"/>
<name>A0A8J6J0X9_9FIRM</name>
<dbReference type="GO" id="GO:0016052">
    <property type="term" value="P:carbohydrate catabolic process"/>
    <property type="evidence" value="ECO:0007669"/>
    <property type="project" value="TreeGrafter"/>
</dbReference>
<evidence type="ECO:0000256" key="3">
    <source>
        <dbReference type="SAM" id="SignalP"/>
    </source>
</evidence>
<feature type="domain" description="SLH" evidence="4">
    <location>
        <begin position="27"/>
        <end position="90"/>
    </location>
</feature>
<dbReference type="InterPro" id="IPR002053">
    <property type="entry name" value="Glyco_hydro_25"/>
</dbReference>
<organism evidence="5 6">
    <name type="scientific">Flintibacter hominis</name>
    <dbReference type="NCBI Taxonomy" id="2763048"/>
    <lineage>
        <taxon>Bacteria</taxon>
        <taxon>Bacillati</taxon>
        <taxon>Bacillota</taxon>
        <taxon>Clostridia</taxon>
        <taxon>Eubacteriales</taxon>
        <taxon>Flintibacter</taxon>
    </lineage>
</organism>
<sequence length="471" mass="52348">MKHKTLRSLAAGLLAVAMTLPLPASAAGTKLSDVPENSWYTAAVEYCWEKGMMEATDALEFLPEAPLTRAMVAAALYQIYDRPQVSLEREEFESGTEEDEDLDQQDQALTSPFSDVDLDDPDADAILWAWQEGLVTGYDDGRFGPDDKVTREQLAVILWHTLGEPLSQVAAPFADRKSIASWSIDAVEWAWSVGLISGKPGNLFDPTGTATRAQGAVILMNYDLSFIHVPETEPGPIPSNDYDSGRFVVKNGFLTYTGDAPSYIGVDVSSHQKQIDWTQVAGAGVDFAMIRAGYRGYTVGSINKDAYFDYNIQNALRNGLEVGVYFFSQATTEEEAREEALQLLEWIEGYDITYPVVFDWEEVSDSDSRTKDTDGETVTKCAKVFCDIIEEAGYIPMTYGSPSKIYAGGLDLAQLQDWPFWLAHYTTGWVPTSFRYHYHMWQYSSSGTVPGIPVKVDLNLCLTDWSDWGKN</sequence>
<dbReference type="GO" id="GO:0003796">
    <property type="term" value="F:lysozyme activity"/>
    <property type="evidence" value="ECO:0007669"/>
    <property type="project" value="InterPro"/>
</dbReference>
<dbReference type="EMBL" id="JACOPO010000007">
    <property type="protein sequence ID" value="MBC5723331.1"/>
    <property type="molecule type" value="Genomic_DNA"/>
</dbReference>
<dbReference type="CDD" id="cd06414">
    <property type="entry name" value="GH25_LytC-like"/>
    <property type="match status" value="1"/>
</dbReference>
<evidence type="ECO:0000256" key="2">
    <source>
        <dbReference type="ARBA" id="ARBA00022737"/>
    </source>
</evidence>
<feature type="chain" id="PRO_5035195100" evidence="3">
    <location>
        <begin position="27"/>
        <end position="471"/>
    </location>
</feature>
<dbReference type="Pfam" id="PF00395">
    <property type="entry name" value="SLH"/>
    <property type="match status" value="2"/>
</dbReference>
<keyword evidence="2" id="KW-0677">Repeat</keyword>
<dbReference type="Gene3D" id="3.20.20.80">
    <property type="entry name" value="Glycosidases"/>
    <property type="match status" value="1"/>
</dbReference>
<comment type="caution">
    <text evidence="5">The sequence shown here is derived from an EMBL/GenBank/DDBJ whole genome shotgun (WGS) entry which is preliminary data.</text>
</comment>
<dbReference type="GO" id="GO:0016998">
    <property type="term" value="P:cell wall macromolecule catabolic process"/>
    <property type="evidence" value="ECO:0007669"/>
    <property type="project" value="InterPro"/>
</dbReference>
<dbReference type="PANTHER" id="PTHR34135">
    <property type="entry name" value="LYSOZYME"/>
    <property type="match status" value="1"/>
</dbReference>
<dbReference type="Proteomes" id="UP000628736">
    <property type="component" value="Unassembled WGS sequence"/>
</dbReference>
<evidence type="ECO:0000313" key="6">
    <source>
        <dbReference type="Proteomes" id="UP000628736"/>
    </source>
</evidence>
<dbReference type="InterPro" id="IPR001119">
    <property type="entry name" value="SLH_dom"/>
</dbReference>
<reference evidence="5" key="1">
    <citation type="submission" date="2020-08" db="EMBL/GenBank/DDBJ databases">
        <title>Genome public.</title>
        <authorList>
            <person name="Liu C."/>
            <person name="Sun Q."/>
        </authorList>
    </citation>
    <scope>NUCLEOTIDE SEQUENCE</scope>
    <source>
        <strain evidence="5">NSJ-23</strain>
    </source>
</reference>
<comment type="similarity">
    <text evidence="1">Belongs to the glycosyl hydrolase 25 family.</text>
</comment>